<keyword evidence="4" id="KW-1185">Reference proteome</keyword>
<dbReference type="EMBL" id="JBHRZS010000006">
    <property type="protein sequence ID" value="MFC3879882.1"/>
    <property type="molecule type" value="Genomic_DNA"/>
</dbReference>
<organism evidence="3 4">
    <name type="scientific">Algoriphagus namhaensis</name>
    <dbReference type="NCBI Taxonomy" id="915353"/>
    <lineage>
        <taxon>Bacteria</taxon>
        <taxon>Pseudomonadati</taxon>
        <taxon>Bacteroidota</taxon>
        <taxon>Cytophagia</taxon>
        <taxon>Cytophagales</taxon>
        <taxon>Cyclobacteriaceae</taxon>
        <taxon>Algoriphagus</taxon>
    </lineage>
</organism>
<evidence type="ECO:0000313" key="3">
    <source>
        <dbReference type="EMBL" id="MFC3879882.1"/>
    </source>
</evidence>
<dbReference type="Pfam" id="PF10670">
    <property type="entry name" value="DUF4198"/>
    <property type="match status" value="1"/>
</dbReference>
<evidence type="ECO:0000313" key="4">
    <source>
        <dbReference type="Proteomes" id="UP001595805"/>
    </source>
</evidence>
<reference evidence="4" key="1">
    <citation type="journal article" date="2019" name="Int. J. Syst. Evol. Microbiol.">
        <title>The Global Catalogue of Microorganisms (GCM) 10K type strain sequencing project: providing services to taxonomists for standard genome sequencing and annotation.</title>
        <authorList>
            <consortium name="The Broad Institute Genomics Platform"/>
            <consortium name="The Broad Institute Genome Sequencing Center for Infectious Disease"/>
            <person name="Wu L."/>
            <person name="Ma J."/>
        </authorList>
    </citation>
    <scope>NUCLEOTIDE SEQUENCE [LARGE SCALE GENOMIC DNA]</scope>
    <source>
        <strain evidence="4">CCUG 60523</strain>
    </source>
</reference>
<feature type="transmembrane region" description="Helical" evidence="2">
    <location>
        <begin position="363"/>
        <end position="380"/>
    </location>
</feature>
<sequence>MKRVIPVLLLAIVLCSHDMFLKLDTFFLQPNTDSTIQLLNGTFERSENVIDRNRMLDVSLVMNGQRSKADSSQWFEKDSITYLRFNTGEEGTYVAGVSTATRNIEMDGEAFNSYLEHDGVLDELEWRKENNAMDKAALERYSKHVKTIFQVGESLSDDWNTVLGYPIEFVPLENPYDIHPGHELQVKLLWGGQPLANQLVYVGNDGSGAEHSHEAEAGEHTHDDGTTHSHDEPEEHTHDDGTTHTHDEPEVHTHDDGTTHSHEETEEHTHDDGTTHSHDEEGGEEHEHTGIMSLRTDSEGIVSVPLSSTGVWYLRTIYMEQISEEGLTHESNWATLTFAIGEGHPHEHEDEAHSHEEEGIPSYVFWIGSFILVGILFFWFNRKK</sequence>
<dbReference type="InterPro" id="IPR019613">
    <property type="entry name" value="DUF4198"/>
</dbReference>
<feature type="region of interest" description="Disordered" evidence="1">
    <location>
        <begin position="202"/>
        <end position="288"/>
    </location>
</feature>
<feature type="compositionally biased region" description="Basic and acidic residues" evidence="1">
    <location>
        <begin position="208"/>
        <end position="288"/>
    </location>
</feature>
<keyword evidence="2" id="KW-0472">Membrane</keyword>
<keyword evidence="2" id="KW-0812">Transmembrane</keyword>
<protein>
    <submittedName>
        <fullName evidence="3">DUF4198 domain-containing protein</fullName>
    </submittedName>
</protein>
<evidence type="ECO:0000256" key="2">
    <source>
        <dbReference type="SAM" id="Phobius"/>
    </source>
</evidence>
<keyword evidence="2" id="KW-1133">Transmembrane helix</keyword>
<name>A0ABV8AST4_9BACT</name>
<dbReference type="RefSeq" id="WP_377904724.1">
    <property type="nucleotide sequence ID" value="NZ_JBHRZS010000006.1"/>
</dbReference>
<dbReference type="Proteomes" id="UP001595805">
    <property type="component" value="Unassembled WGS sequence"/>
</dbReference>
<comment type="caution">
    <text evidence="3">The sequence shown here is derived from an EMBL/GenBank/DDBJ whole genome shotgun (WGS) entry which is preliminary data.</text>
</comment>
<gene>
    <name evidence="3" type="ORF">ACFOSV_06830</name>
</gene>
<accession>A0ABV8AST4</accession>
<evidence type="ECO:0000256" key="1">
    <source>
        <dbReference type="SAM" id="MobiDB-lite"/>
    </source>
</evidence>
<proteinExistence type="predicted"/>